<evidence type="ECO:0000313" key="1">
    <source>
        <dbReference type="EMBL" id="KAK9809617.1"/>
    </source>
</evidence>
<gene>
    <name evidence="1" type="ORF">WJX73_007763</name>
</gene>
<dbReference type="AlphaFoldDB" id="A0AAW1PM41"/>
<proteinExistence type="predicted"/>
<evidence type="ECO:0000313" key="2">
    <source>
        <dbReference type="Proteomes" id="UP001465755"/>
    </source>
</evidence>
<accession>A0AAW1PM41</accession>
<comment type="caution">
    <text evidence="1">The sequence shown here is derived from an EMBL/GenBank/DDBJ whole genome shotgun (WGS) entry which is preliminary data.</text>
</comment>
<dbReference type="EMBL" id="JALJOQ010000018">
    <property type="protein sequence ID" value="KAK9809617.1"/>
    <property type="molecule type" value="Genomic_DNA"/>
</dbReference>
<keyword evidence="2" id="KW-1185">Reference proteome</keyword>
<dbReference type="PANTHER" id="PTHR35532">
    <property type="entry name" value="SIMILAR TO POLYHYDROXYALKANOATE DEPOLYMERASE"/>
    <property type="match status" value="1"/>
</dbReference>
<protein>
    <submittedName>
        <fullName evidence="1">Uncharacterized protein</fullName>
    </submittedName>
</protein>
<organism evidence="1 2">
    <name type="scientific">Symbiochloris irregularis</name>
    <dbReference type="NCBI Taxonomy" id="706552"/>
    <lineage>
        <taxon>Eukaryota</taxon>
        <taxon>Viridiplantae</taxon>
        <taxon>Chlorophyta</taxon>
        <taxon>core chlorophytes</taxon>
        <taxon>Trebouxiophyceae</taxon>
        <taxon>Trebouxiales</taxon>
        <taxon>Trebouxiaceae</taxon>
        <taxon>Symbiochloris</taxon>
    </lineage>
</organism>
<sequence>MPAGGRNLPSRDLGAIDAGFLNRHIELALLARGAHDWTAKVPFDIFMNDALPYASLSEQREIWRGFMFQELSPVVDDCKSTIEAADIIN</sequence>
<dbReference type="Proteomes" id="UP001465755">
    <property type="component" value="Unassembled WGS sequence"/>
</dbReference>
<name>A0AAW1PM41_9CHLO</name>
<dbReference type="PANTHER" id="PTHR35532:SF5">
    <property type="entry name" value="CARBOHYDRATE-BINDING DOMAIN-CONTAINING PROTEIN"/>
    <property type="match status" value="1"/>
</dbReference>
<reference evidence="1 2" key="1">
    <citation type="journal article" date="2024" name="Nat. Commun.">
        <title>Phylogenomics reveals the evolutionary origins of lichenization in chlorophyte algae.</title>
        <authorList>
            <person name="Puginier C."/>
            <person name="Libourel C."/>
            <person name="Otte J."/>
            <person name="Skaloud P."/>
            <person name="Haon M."/>
            <person name="Grisel S."/>
            <person name="Petersen M."/>
            <person name="Berrin J.G."/>
            <person name="Delaux P.M."/>
            <person name="Dal Grande F."/>
            <person name="Keller J."/>
        </authorList>
    </citation>
    <scope>NUCLEOTIDE SEQUENCE [LARGE SCALE GENOMIC DNA]</scope>
    <source>
        <strain evidence="1 2">SAG 2036</strain>
    </source>
</reference>